<dbReference type="Gene3D" id="3.10.180.10">
    <property type="entry name" value="2,3-Dihydroxybiphenyl 1,2-Dioxygenase, domain 1"/>
    <property type="match status" value="2"/>
</dbReference>
<dbReference type="RefSeq" id="WP_189131879.1">
    <property type="nucleotide sequence ID" value="NZ_BMMS01000010.1"/>
</dbReference>
<name>A0A917ZNE2_9ACTN</name>
<dbReference type="AlphaFoldDB" id="A0A917ZNE2"/>
<feature type="domain" description="VOC" evidence="1">
    <location>
        <begin position="10"/>
        <end position="123"/>
    </location>
</feature>
<reference evidence="2" key="2">
    <citation type="submission" date="2020-09" db="EMBL/GenBank/DDBJ databases">
        <authorList>
            <person name="Sun Q."/>
            <person name="Zhou Y."/>
        </authorList>
    </citation>
    <scope>NUCLEOTIDE SEQUENCE</scope>
    <source>
        <strain evidence="2">CGMCC 4.7201</strain>
    </source>
</reference>
<dbReference type="PANTHER" id="PTHR33993:SF10">
    <property type="entry name" value="CONSERVED PROTEIN"/>
    <property type="match status" value="1"/>
</dbReference>
<evidence type="ECO:0000259" key="1">
    <source>
        <dbReference type="PROSITE" id="PS51819"/>
    </source>
</evidence>
<dbReference type="EMBL" id="BMMS01000010">
    <property type="protein sequence ID" value="GGO87832.1"/>
    <property type="molecule type" value="Genomic_DNA"/>
</dbReference>
<dbReference type="InterPro" id="IPR052164">
    <property type="entry name" value="Anthracycline_SecMetBiosynth"/>
</dbReference>
<dbReference type="InterPro" id="IPR004360">
    <property type="entry name" value="Glyas_Fos-R_dOase_dom"/>
</dbReference>
<dbReference type="Pfam" id="PF00903">
    <property type="entry name" value="Glyoxalase"/>
    <property type="match status" value="2"/>
</dbReference>
<dbReference type="CDD" id="cd07247">
    <property type="entry name" value="SgaA_N_like"/>
    <property type="match status" value="2"/>
</dbReference>
<organism evidence="2 3">
    <name type="scientific">Wenjunlia tyrosinilytica</name>
    <dbReference type="NCBI Taxonomy" id="1544741"/>
    <lineage>
        <taxon>Bacteria</taxon>
        <taxon>Bacillati</taxon>
        <taxon>Actinomycetota</taxon>
        <taxon>Actinomycetes</taxon>
        <taxon>Kitasatosporales</taxon>
        <taxon>Streptomycetaceae</taxon>
        <taxon>Wenjunlia</taxon>
    </lineage>
</organism>
<keyword evidence="3" id="KW-1185">Reference proteome</keyword>
<dbReference type="PANTHER" id="PTHR33993">
    <property type="entry name" value="GLYOXALASE-RELATED"/>
    <property type="match status" value="1"/>
</dbReference>
<dbReference type="PROSITE" id="PS51819">
    <property type="entry name" value="VOC"/>
    <property type="match status" value="2"/>
</dbReference>
<feature type="domain" description="VOC" evidence="1">
    <location>
        <begin position="137"/>
        <end position="255"/>
    </location>
</feature>
<dbReference type="InterPro" id="IPR037523">
    <property type="entry name" value="VOC_core"/>
</dbReference>
<reference evidence="2" key="1">
    <citation type="journal article" date="2014" name="Int. J. Syst. Evol. Microbiol.">
        <title>Complete genome sequence of Corynebacterium casei LMG S-19264T (=DSM 44701T), isolated from a smear-ripened cheese.</title>
        <authorList>
            <consortium name="US DOE Joint Genome Institute (JGI-PGF)"/>
            <person name="Walter F."/>
            <person name="Albersmeier A."/>
            <person name="Kalinowski J."/>
            <person name="Ruckert C."/>
        </authorList>
    </citation>
    <scope>NUCLEOTIDE SEQUENCE</scope>
    <source>
        <strain evidence="2">CGMCC 4.7201</strain>
    </source>
</reference>
<evidence type="ECO:0000313" key="2">
    <source>
        <dbReference type="EMBL" id="GGO87832.1"/>
    </source>
</evidence>
<gene>
    <name evidence="2" type="ORF">GCM10012280_27210</name>
</gene>
<proteinExistence type="predicted"/>
<dbReference type="SUPFAM" id="SSF54593">
    <property type="entry name" value="Glyoxalase/Bleomycin resistance protein/Dihydroxybiphenyl dioxygenase"/>
    <property type="match status" value="2"/>
</dbReference>
<accession>A0A917ZNE2</accession>
<evidence type="ECO:0000313" key="3">
    <source>
        <dbReference type="Proteomes" id="UP000641932"/>
    </source>
</evidence>
<protein>
    <submittedName>
        <fullName evidence="2">Hydroxylase</fullName>
    </submittedName>
</protein>
<sequence>MLTTSYVPGAPGWIDLGSPDTGAAADFYGSLFGWELESAGPQAGGYGMFRLGGRTVAALGPLTEDGAASAWTVYFHTPDADATTRTVEQAGGAVRFGPFDVFTAGRMAGLTDPDDARFAVWQPGDIRGLGLVTAPGSLCWTELYTPDPALARRFYHSVFGWEATDTPFAGATYTVLSTAGRGREGSFGGMVPLGRAPGATAQWLPYFEVEDCDRVTADARSLGGRVTMPTVDAEDVGRFAHLADPFGAAFAVITSAGT</sequence>
<dbReference type="Proteomes" id="UP000641932">
    <property type="component" value="Unassembled WGS sequence"/>
</dbReference>
<comment type="caution">
    <text evidence="2">The sequence shown here is derived from an EMBL/GenBank/DDBJ whole genome shotgun (WGS) entry which is preliminary data.</text>
</comment>
<dbReference type="InterPro" id="IPR029068">
    <property type="entry name" value="Glyas_Bleomycin-R_OHBP_Dase"/>
</dbReference>